<dbReference type="Proteomes" id="UP000546464">
    <property type="component" value="Unassembled WGS sequence"/>
</dbReference>
<reference evidence="1 2" key="1">
    <citation type="submission" date="2020-07" db="EMBL/GenBank/DDBJ databases">
        <authorList>
            <person name="Feng X."/>
        </authorList>
    </citation>
    <scope>NUCLEOTIDE SEQUENCE [LARGE SCALE GENOMIC DNA]</scope>
    <source>
        <strain evidence="1 2">JCM31066</strain>
    </source>
</reference>
<organism evidence="1 2">
    <name type="scientific">Ruficoccus amylovorans</name>
    <dbReference type="NCBI Taxonomy" id="1804625"/>
    <lineage>
        <taxon>Bacteria</taxon>
        <taxon>Pseudomonadati</taxon>
        <taxon>Verrucomicrobiota</taxon>
        <taxon>Opitutia</taxon>
        <taxon>Puniceicoccales</taxon>
        <taxon>Cerasicoccaceae</taxon>
        <taxon>Ruficoccus</taxon>
    </lineage>
</organism>
<dbReference type="AlphaFoldDB" id="A0A842HKG9"/>
<evidence type="ECO:0000313" key="2">
    <source>
        <dbReference type="Proteomes" id="UP000546464"/>
    </source>
</evidence>
<protein>
    <submittedName>
        <fullName evidence="1">Uncharacterized protein</fullName>
    </submittedName>
</protein>
<proteinExistence type="predicted"/>
<dbReference type="EMBL" id="JACHVB010000045">
    <property type="protein sequence ID" value="MBC2595651.1"/>
    <property type="molecule type" value="Genomic_DNA"/>
</dbReference>
<keyword evidence="2" id="KW-1185">Reference proteome</keyword>
<accession>A0A842HKG9</accession>
<gene>
    <name evidence="1" type="ORF">H5P28_15390</name>
</gene>
<dbReference type="RefSeq" id="WP_185676603.1">
    <property type="nucleotide sequence ID" value="NZ_JACHVB010000045.1"/>
</dbReference>
<sequence length="99" mass="11002">MSHPYYHYRIKGGLPIEIVGELLFLAALAVESLHGRSALRMDGVFRLHKARRTCLINASTPVGRDIARVFTGLLTRLIGERSFKVRLTEELSGSGALRP</sequence>
<name>A0A842HKG9_9BACT</name>
<evidence type="ECO:0000313" key="1">
    <source>
        <dbReference type="EMBL" id="MBC2595651.1"/>
    </source>
</evidence>
<comment type="caution">
    <text evidence="1">The sequence shown here is derived from an EMBL/GenBank/DDBJ whole genome shotgun (WGS) entry which is preliminary data.</text>
</comment>